<evidence type="ECO:0000256" key="1">
    <source>
        <dbReference type="ARBA" id="ARBA00004613"/>
    </source>
</evidence>
<keyword evidence="4" id="KW-0929">Antimicrobial</keyword>
<dbReference type="PANTHER" id="PTHR45828:SF9">
    <property type="entry name" value="CELL WALL INTEGRITY AND STRESS RESPONSE COMPONENT 4-LIKE-RELATED"/>
    <property type="match status" value="1"/>
</dbReference>
<dbReference type="KEGG" id="lgi:LOTGIDRAFT_237152"/>
<dbReference type="OrthoDB" id="2419613at2759"/>
<feature type="signal peptide" evidence="10">
    <location>
        <begin position="1"/>
        <end position="18"/>
    </location>
</feature>
<feature type="compositionally biased region" description="Low complexity" evidence="9">
    <location>
        <begin position="191"/>
        <end position="235"/>
    </location>
</feature>
<keyword evidence="8" id="KW-0044">Antibiotic</keyword>
<feature type="region of interest" description="Disordered" evidence="9">
    <location>
        <begin position="183"/>
        <end position="363"/>
    </location>
</feature>
<feature type="compositionally biased region" description="Polar residues" evidence="9">
    <location>
        <begin position="305"/>
        <end position="322"/>
    </location>
</feature>
<comment type="similarity">
    <text evidence="2">Belongs to the insect defense protein family.</text>
</comment>
<keyword evidence="13" id="KW-1185">Reference proteome</keyword>
<feature type="domain" description="Reelin" evidence="11">
    <location>
        <begin position="13"/>
        <end position="196"/>
    </location>
</feature>
<keyword evidence="6 10" id="KW-0732">Signal</keyword>
<dbReference type="Gene3D" id="2.60.40.4060">
    <property type="entry name" value="Reeler domain"/>
    <property type="match status" value="1"/>
</dbReference>
<dbReference type="InterPro" id="IPR051237">
    <property type="entry name" value="Ferric-chelate_Red/DefProt"/>
</dbReference>
<dbReference type="GO" id="GO:0042742">
    <property type="term" value="P:defense response to bacterium"/>
    <property type="evidence" value="ECO:0007669"/>
    <property type="project" value="UniProtKB-KW"/>
</dbReference>
<feature type="compositionally biased region" description="Low complexity" evidence="9">
    <location>
        <begin position="242"/>
        <end position="297"/>
    </location>
</feature>
<evidence type="ECO:0000256" key="7">
    <source>
        <dbReference type="ARBA" id="ARBA00022859"/>
    </source>
</evidence>
<comment type="subcellular location">
    <subcellularLocation>
        <location evidence="1">Secreted</location>
    </subcellularLocation>
</comment>
<evidence type="ECO:0000313" key="12">
    <source>
        <dbReference type="EMBL" id="ESO82064.1"/>
    </source>
</evidence>
<proteinExistence type="inferred from homology"/>
<dbReference type="RefSeq" id="XP_009067229.1">
    <property type="nucleotide sequence ID" value="XM_009068981.1"/>
</dbReference>
<feature type="compositionally biased region" description="Low complexity" evidence="9">
    <location>
        <begin position="323"/>
        <end position="335"/>
    </location>
</feature>
<dbReference type="OMA" id="KTSANTH"/>
<evidence type="ECO:0000256" key="3">
    <source>
        <dbReference type="ARBA" id="ARBA00022525"/>
    </source>
</evidence>
<name>V4B1G9_LOTGI</name>
<gene>
    <name evidence="12" type="ORF">LOTGIDRAFT_237152</name>
</gene>
<keyword evidence="7" id="KW-0391">Immunity</keyword>
<evidence type="ECO:0000256" key="5">
    <source>
        <dbReference type="ARBA" id="ARBA00022588"/>
    </source>
</evidence>
<reference evidence="12 13" key="1">
    <citation type="journal article" date="2013" name="Nature">
        <title>Insights into bilaterian evolution from three spiralian genomes.</title>
        <authorList>
            <person name="Simakov O."/>
            <person name="Marletaz F."/>
            <person name="Cho S.J."/>
            <person name="Edsinger-Gonzales E."/>
            <person name="Havlak P."/>
            <person name="Hellsten U."/>
            <person name="Kuo D.H."/>
            <person name="Larsson T."/>
            <person name="Lv J."/>
            <person name="Arendt D."/>
            <person name="Savage R."/>
            <person name="Osoegawa K."/>
            <person name="de Jong P."/>
            <person name="Grimwood J."/>
            <person name="Chapman J.A."/>
            <person name="Shapiro H."/>
            <person name="Aerts A."/>
            <person name="Otillar R.P."/>
            <person name="Terry A.Y."/>
            <person name="Boore J.L."/>
            <person name="Grigoriev I.V."/>
            <person name="Lindberg D.R."/>
            <person name="Seaver E.C."/>
            <person name="Weisblat D.A."/>
            <person name="Putnam N.H."/>
            <person name="Rokhsar D.S."/>
        </authorList>
    </citation>
    <scope>NUCLEOTIDE SEQUENCE [LARGE SCALE GENOMIC DNA]</scope>
</reference>
<evidence type="ECO:0000256" key="9">
    <source>
        <dbReference type="SAM" id="MobiDB-lite"/>
    </source>
</evidence>
<dbReference type="GO" id="GO:0045087">
    <property type="term" value="P:innate immune response"/>
    <property type="evidence" value="ECO:0007669"/>
    <property type="project" value="UniProtKB-KW"/>
</dbReference>
<dbReference type="EMBL" id="KB204047">
    <property type="protein sequence ID" value="ESO82064.1"/>
    <property type="molecule type" value="Genomic_DNA"/>
</dbReference>
<dbReference type="AlphaFoldDB" id="V4B1G9"/>
<dbReference type="InterPro" id="IPR002861">
    <property type="entry name" value="Reeler_dom"/>
</dbReference>
<keyword evidence="3" id="KW-0964">Secreted</keyword>
<feature type="compositionally biased region" description="Low complexity" evidence="9">
    <location>
        <begin position="351"/>
        <end position="363"/>
    </location>
</feature>
<dbReference type="GO" id="GO:0016020">
    <property type="term" value="C:membrane"/>
    <property type="evidence" value="ECO:0007669"/>
    <property type="project" value="TreeGrafter"/>
</dbReference>
<sequence length="379" mass="40270">MYTAIFVIVCLGLQGVLGYPGGAPSSACVFLLPKHGYPPFEAQISPSPFKLVLSSATYSPSQEMEVPNTLLNSKVTSKKRKKTVAIVSEASPFNGWLLQVRRVDNDMIVGQFIASPKGSRIVSCNGQNNSITHSNSHMFPNTTLRNKWIAPQEDVGNLILTGTVLKDYSTFWGPLESNEIPFLPAARSQDTTTQRPITTSTATTTASTSTSSPTTTSRPTTTLSPTTSTQATTTTIPPPTTTQPTTTTPQSTTTSTTTPQPTTRSSTTKPPTTTSTTTVKPTTKLPSTTTTPSPTTTKKAPIQRMISTTKEPLQEPSSTLTPEKSTGSQDSSSSETQEKTIPSTATKDVSSDTSGNGSGSSTSQNLLLFLSLLALYRCN</sequence>
<dbReference type="HOGENOM" id="CLU_730141_0_0_1"/>
<dbReference type="STRING" id="225164.V4B1G9"/>
<dbReference type="PROSITE" id="PS51019">
    <property type="entry name" value="REELIN"/>
    <property type="match status" value="1"/>
</dbReference>
<protein>
    <recommendedName>
        <fullName evidence="11">Reelin domain-containing protein</fullName>
    </recommendedName>
</protein>
<dbReference type="GO" id="GO:0005576">
    <property type="term" value="C:extracellular region"/>
    <property type="evidence" value="ECO:0007669"/>
    <property type="project" value="UniProtKB-SubCell"/>
</dbReference>
<dbReference type="GeneID" id="20250365"/>
<dbReference type="CDD" id="cd08544">
    <property type="entry name" value="Reeler"/>
    <property type="match status" value="1"/>
</dbReference>
<evidence type="ECO:0000256" key="10">
    <source>
        <dbReference type="SAM" id="SignalP"/>
    </source>
</evidence>
<keyword evidence="5" id="KW-0399">Innate immunity</keyword>
<dbReference type="Pfam" id="PF02014">
    <property type="entry name" value="Reeler"/>
    <property type="match status" value="1"/>
</dbReference>
<evidence type="ECO:0000313" key="13">
    <source>
        <dbReference type="Proteomes" id="UP000030746"/>
    </source>
</evidence>
<dbReference type="PANTHER" id="PTHR45828">
    <property type="entry name" value="CYTOCHROME B561/FERRIC REDUCTASE TRANSMEMBRANE"/>
    <property type="match status" value="1"/>
</dbReference>
<evidence type="ECO:0000259" key="11">
    <source>
        <dbReference type="PROSITE" id="PS51019"/>
    </source>
</evidence>
<dbReference type="CTD" id="20250365"/>
<organism evidence="12 13">
    <name type="scientific">Lottia gigantea</name>
    <name type="common">Giant owl limpet</name>
    <dbReference type="NCBI Taxonomy" id="225164"/>
    <lineage>
        <taxon>Eukaryota</taxon>
        <taxon>Metazoa</taxon>
        <taxon>Spiralia</taxon>
        <taxon>Lophotrochozoa</taxon>
        <taxon>Mollusca</taxon>
        <taxon>Gastropoda</taxon>
        <taxon>Patellogastropoda</taxon>
        <taxon>Lottioidea</taxon>
        <taxon>Lottiidae</taxon>
        <taxon>Lottia</taxon>
    </lineage>
</organism>
<evidence type="ECO:0000256" key="2">
    <source>
        <dbReference type="ARBA" id="ARBA00008501"/>
    </source>
</evidence>
<dbReference type="InterPro" id="IPR042307">
    <property type="entry name" value="Reeler_sf"/>
</dbReference>
<feature type="chain" id="PRO_5004717136" description="Reelin domain-containing protein" evidence="10">
    <location>
        <begin position="19"/>
        <end position="379"/>
    </location>
</feature>
<evidence type="ECO:0000256" key="8">
    <source>
        <dbReference type="ARBA" id="ARBA00023022"/>
    </source>
</evidence>
<evidence type="ECO:0000256" key="6">
    <source>
        <dbReference type="ARBA" id="ARBA00022729"/>
    </source>
</evidence>
<dbReference type="Proteomes" id="UP000030746">
    <property type="component" value="Unassembled WGS sequence"/>
</dbReference>
<accession>V4B1G9</accession>
<evidence type="ECO:0000256" key="4">
    <source>
        <dbReference type="ARBA" id="ARBA00022529"/>
    </source>
</evidence>